<dbReference type="InterPro" id="IPR039448">
    <property type="entry name" value="Beta_helix"/>
</dbReference>
<evidence type="ECO:0000313" key="4">
    <source>
        <dbReference type="Proteomes" id="UP001065322"/>
    </source>
</evidence>
<dbReference type="NCBIfam" id="TIGR03805">
    <property type="entry name" value="beta_helix_1"/>
    <property type="match status" value="1"/>
</dbReference>
<evidence type="ECO:0000313" key="3">
    <source>
        <dbReference type="EMBL" id="UXD87312.1"/>
    </source>
</evidence>
<dbReference type="InterPro" id="IPR012334">
    <property type="entry name" value="Pectin_lyas_fold"/>
</dbReference>
<dbReference type="InterPro" id="IPR011050">
    <property type="entry name" value="Pectin_lyase_fold/virulence"/>
</dbReference>
<dbReference type="EMBL" id="CP054475">
    <property type="protein sequence ID" value="UXD87312.1"/>
    <property type="molecule type" value="Genomic_DNA"/>
</dbReference>
<name>A0ABY6A9G5_9GAMM</name>
<sequence>MQKAHTSRAHKPLVLAMAIAAIGLTACGGSDNKSSSDTGLKKVFNCTDSNVQGARVICIGSANDLSDQAVQDELIDALTEAQTGDTFVLPQGRYAFNATISYSGQTDGLKVTDLTFRGAGMDKTIIDASGVSGDGFLIQYTDNLIFEDFAIYESNNNALKVIQSDGVIMRRMATVWETDYQSTNGAYGLYPVQTSNVLIEDCYVKGSADAGIYVGQSDKIVVRNNIAEKNVAGIEIENSTEADVYGNTARGNTGGILIFDLPIGSGKYGSGVRVFDNLVDANNAPNFANVGTFAGGVHIVPPGTGVIVLSTSDVEIYNNTIKDHQTTSVAITSYLLADETVAAAPNLNVGTEVTSYEDIHPHSKAIMDGWSPLVRNINIHNNSISLAAGLNNPQGDLIEDLINGYNAFHNMQPDIASGKTTVPHILYDGVGELLANTPNPDGEGESILYAIAGGINQVAAAVKANIPGAPDYTPIDLDKFAPYATDGGVCQSDNGIDGQNLFAASVYETSATAGTFVDGSPLTKLEQLSGNLSLAGAIMADPSGVMDCASGYEGSPATVTFNAQTFGCTADDSEKPSCAL</sequence>
<dbReference type="Pfam" id="PF13229">
    <property type="entry name" value="Beta_helix"/>
    <property type="match status" value="1"/>
</dbReference>
<dbReference type="Gene3D" id="2.160.20.10">
    <property type="entry name" value="Single-stranded right-handed beta-helix, Pectin lyase-like"/>
    <property type="match status" value="1"/>
</dbReference>
<organism evidence="3 4">
    <name type="scientific">Thalassolituus hydrocarboniclasticus</name>
    <dbReference type="NCBI Taxonomy" id="2742796"/>
    <lineage>
        <taxon>Bacteria</taxon>
        <taxon>Pseudomonadati</taxon>
        <taxon>Pseudomonadota</taxon>
        <taxon>Gammaproteobacteria</taxon>
        <taxon>Oceanospirillales</taxon>
        <taxon>Oceanospirillaceae</taxon>
        <taxon>Thalassolituus</taxon>
    </lineage>
</organism>
<dbReference type="InterPro" id="IPR022442">
    <property type="entry name" value="SO_2930-like_dom"/>
</dbReference>
<keyword evidence="1" id="KW-0732">Signal</keyword>
<dbReference type="RefSeq" id="WP_260999233.1">
    <property type="nucleotide sequence ID" value="NZ_CP054475.1"/>
</dbReference>
<dbReference type="InterPro" id="IPR006626">
    <property type="entry name" value="PbH1"/>
</dbReference>
<evidence type="ECO:0000259" key="2">
    <source>
        <dbReference type="Pfam" id="PF13229"/>
    </source>
</evidence>
<dbReference type="PROSITE" id="PS51257">
    <property type="entry name" value="PROKAR_LIPOPROTEIN"/>
    <property type="match status" value="1"/>
</dbReference>
<gene>
    <name evidence="3" type="ORF">HUF19_07665</name>
</gene>
<accession>A0ABY6A9G5</accession>
<evidence type="ECO:0000256" key="1">
    <source>
        <dbReference type="SAM" id="SignalP"/>
    </source>
</evidence>
<proteinExistence type="predicted"/>
<keyword evidence="4" id="KW-1185">Reference proteome</keyword>
<dbReference type="SUPFAM" id="SSF51126">
    <property type="entry name" value="Pectin lyase-like"/>
    <property type="match status" value="1"/>
</dbReference>
<feature type="chain" id="PRO_5045307154" evidence="1">
    <location>
        <begin position="27"/>
        <end position="580"/>
    </location>
</feature>
<feature type="signal peptide" evidence="1">
    <location>
        <begin position="1"/>
        <end position="26"/>
    </location>
</feature>
<dbReference type="InterPro" id="IPR022441">
    <property type="entry name" value="Para_beta_helix_rpt-2"/>
</dbReference>
<dbReference type="NCBIfam" id="TIGR03804">
    <property type="entry name" value="para_beta_helix"/>
    <property type="match status" value="1"/>
</dbReference>
<dbReference type="Proteomes" id="UP001065322">
    <property type="component" value="Chromosome"/>
</dbReference>
<reference evidence="4" key="1">
    <citation type="submission" date="2020-06" db="EMBL/GenBank/DDBJ databases">
        <title>Thalassolituus marinus alknpb1M-1, a hydrocarbon-degrading bacterium isolated from the deep-sea overlying water using an in-situ strategy from the South China Sea basin.</title>
        <authorList>
            <person name="Dong C."/>
            <person name="Chen Y."/>
            <person name="Shao Z."/>
        </authorList>
    </citation>
    <scope>NUCLEOTIDE SEQUENCE [LARGE SCALE GENOMIC DNA]</scope>
    <source>
        <strain evidence="4">alknpb1M-1</strain>
    </source>
</reference>
<dbReference type="SMART" id="SM00710">
    <property type="entry name" value="PbH1"/>
    <property type="match status" value="6"/>
</dbReference>
<protein>
    <submittedName>
        <fullName evidence="3">Right-handed parallel beta-helix repeat-containing protein</fullName>
    </submittedName>
</protein>
<feature type="domain" description="Right handed beta helix" evidence="2">
    <location>
        <begin position="135"/>
        <end position="321"/>
    </location>
</feature>